<proteinExistence type="inferred from homology"/>
<feature type="chain" id="PRO_5004191324" evidence="8">
    <location>
        <begin position="21"/>
        <end position="392"/>
    </location>
</feature>
<evidence type="ECO:0000313" key="10">
    <source>
        <dbReference type="EMBL" id="ABF41568.1"/>
    </source>
</evidence>
<dbReference type="KEGG" id="aba:Acid345_2567"/>
<dbReference type="GO" id="GO:0046872">
    <property type="term" value="F:metal ion binding"/>
    <property type="evidence" value="ECO:0007669"/>
    <property type="project" value="UniProtKB-KW"/>
</dbReference>
<comment type="cofactor">
    <cofactor evidence="6">
        <name>Zn(2+)</name>
        <dbReference type="ChEBI" id="CHEBI:29105"/>
    </cofactor>
    <text evidence="6">Binds 1 zinc ion per subunit.</text>
</comment>
<protein>
    <submittedName>
        <fullName evidence="10">Peptidase M48, Ste24p</fullName>
    </submittedName>
</protein>
<evidence type="ECO:0000256" key="4">
    <source>
        <dbReference type="ARBA" id="ARBA00022833"/>
    </source>
</evidence>
<dbReference type="EnsemblBacteria" id="ABF41568">
    <property type="protein sequence ID" value="ABF41568"/>
    <property type="gene ID" value="Acid345_2567"/>
</dbReference>
<dbReference type="Pfam" id="PF01435">
    <property type="entry name" value="Peptidase_M48"/>
    <property type="match status" value="1"/>
</dbReference>
<dbReference type="InterPro" id="IPR001915">
    <property type="entry name" value="Peptidase_M48"/>
</dbReference>
<comment type="similarity">
    <text evidence="6">Belongs to the peptidase M48 family.</text>
</comment>
<organism evidence="10 11">
    <name type="scientific">Koribacter versatilis (strain Ellin345)</name>
    <dbReference type="NCBI Taxonomy" id="204669"/>
    <lineage>
        <taxon>Bacteria</taxon>
        <taxon>Pseudomonadati</taxon>
        <taxon>Acidobacteriota</taxon>
        <taxon>Terriglobia</taxon>
        <taxon>Terriglobales</taxon>
        <taxon>Candidatus Korobacteraceae</taxon>
        <taxon>Candidatus Korobacter</taxon>
    </lineage>
</organism>
<feature type="compositionally biased region" description="Polar residues" evidence="7">
    <location>
        <begin position="364"/>
        <end position="377"/>
    </location>
</feature>
<evidence type="ECO:0000256" key="7">
    <source>
        <dbReference type="SAM" id="MobiDB-lite"/>
    </source>
</evidence>
<evidence type="ECO:0000256" key="2">
    <source>
        <dbReference type="ARBA" id="ARBA00022723"/>
    </source>
</evidence>
<evidence type="ECO:0000256" key="3">
    <source>
        <dbReference type="ARBA" id="ARBA00022801"/>
    </source>
</evidence>
<keyword evidence="5 6" id="KW-0482">Metalloprotease</keyword>
<dbReference type="InterPro" id="IPR051156">
    <property type="entry name" value="Mito/Outer_Membr_Metalloprot"/>
</dbReference>
<evidence type="ECO:0000256" key="6">
    <source>
        <dbReference type="RuleBase" id="RU003983"/>
    </source>
</evidence>
<dbReference type="RefSeq" id="WP_011523369.1">
    <property type="nucleotide sequence ID" value="NC_008009.1"/>
</dbReference>
<feature type="region of interest" description="Disordered" evidence="7">
    <location>
        <begin position="20"/>
        <end position="101"/>
    </location>
</feature>
<reference evidence="10 11" key="1">
    <citation type="journal article" date="2009" name="Appl. Environ. Microbiol.">
        <title>Three genomes from the phylum Acidobacteria provide insight into the lifestyles of these microorganisms in soils.</title>
        <authorList>
            <person name="Ward N.L."/>
            <person name="Challacombe J.F."/>
            <person name="Janssen P.H."/>
            <person name="Henrissat B."/>
            <person name="Coutinho P.M."/>
            <person name="Wu M."/>
            <person name="Xie G."/>
            <person name="Haft D.H."/>
            <person name="Sait M."/>
            <person name="Badger J."/>
            <person name="Barabote R.D."/>
            <person name="Bradley B."/>
            <person name="Brettin T.S."/>
            <person name="Brinkac L.M."/>
            <person name="Bruce D."/>
            <person name="Creasy T."/>
            <person name="Daugherty S.C."/>
            <person name="Davidsen T.M."/>
            <person name="DeBoy R.T."/>
            <person name="Detter J.C."/>
            <person name="Dodson R.J."/>
            <person name="Durkin A.S."/>
            <person name="Ganapathy A."/>
            <person name="Gwinn-Giglio M."/>
            <person name="Han C.S."/>
            <person name="Khouri H."/>
            <person name="Kiss H."/>
            <person name="Kothari S.P."/>
            <person name="Madupu R."/>
            <person name="Nelson K.E."/>
            <person name="Nelson W.C."/>
            <person name="Paulsen I."/>
            <person name="Penn K."/>
            <person name="Ren Q."/>
            <person name="Rosovitz M.J."/>
            <person name="Selengut J.D."/>
            <person name="Shrivastava S."/>
            <person name="Sullivan S.A."/>
            <person name="Tapia R."/>
            <person name="Thompson L.S."/>
            <person name="Watkins K.L."/>
            <person name="Yang Q."/>
            <person name="Yu C."/>
            <person name="Zafar N."/>
            <person name="Zhou L."/>
            <person name="Kuske C.R."/>
        </authorList>
    </citation>
    <scope>NUCLEOTIDE SEQUENCE [LARGE SCALE GENOMIC DNA]</scope>
    <source>
        <strain evidence="10 11">Ellin345</strain>
    </source>
</reference>
<gene>
    <name evidence="10" type="ordered locus">Acid345_2567</name>
</gene>
<dbReference type="HOGENOM" id="CLU_029002_2_0_0"/>
<evidence type="ECO:0000256" key="1">
    <source>
        <dbReference type="ARBA" id="ARBA00022670"/>
    </source>
</evidence>
<dbReference type="PANTHER" id="PTHR22726:SF1">
    <property type="entry name" value="METALLOENDOPEPTIDASE OMA1, MITOCHONDRIAL"/>
    <property type="match status" value="1"/>
</dbReference>
<feature type="compositionally biased region" description="Basic and acidic residues" evidence="7">
    <location>
        <begin position="378"/>
        <end position="392"/>
    </location>
</feature>
<dbReference type="GO" id="GO:0051603">
    <property type="term" value="P:proteolysis involved in protein catabolic process"/>
    <property type="evidence" value="ECO:0007669"/>
    <property type="project" value="TreeGrafter"/>
</dbReference>
<feature type="compositionally biased region" description="Basic and acidic residues" evidence="7">
    <location>
        <begin position="348"/>
        <end position="361"/>
    </location>
</feature>
<feature type="signal peptide" evidence="8">
    <location>
        <begin position="1"/>
        <end position="20"/>
    </location>
</feature>
<dbReference type="GO" id="GO:0016020">
    <property type="term" value="C:membrane"/>
    <property type="evidence" value="ECO:0007669"/>
    <property type="project" value="TreeGrafter"/>
</dbReference>
<dbReference type="Proteomes" id="UP000002432">
    <property type="component" value="Chromosome"/>
</dbReference>
<keyword evidence="4 6" id="KW-0862">Zinc</keyword>
<evidence type="ECO:0000256" key="5">
    <source>
        <dbReference type="ARBA" id="ARBA00023049"/>
    </source>
</evidence>
<dbReference type="eggNOG" id="COG4783">
    <property type="taxonomic scope" value="Bacteria"/>
</dbReference>
<keyword evidence="1 6" id="KW-0645">Protease</keyword>
<feature type="compositionally biased region" description="Low complexity" evidence="7">
    <location>
        <begin position="42"/>
        <end position="66"/>
    </location>
</feature>
<dbReference type="AlphaFoldDB" id="Q1INI2"/>
<keyword evidence="2" id="KW-0479">Metal-binding</keyword>
<sequence length="392" mass="42503">MKLKRLLVTAAFALSSFGMAQSAPAHPDTQSQQPAATQGGETPDAQQAPADDSTAAPAAGTDSTATKDPLAKEATENLPKASGVKHDGSRDDVSAIGNRHIGQGTSPGDWYSLEKEIRMGKGYSEQIEAGMKLVQDPVVTEYVNRIGQNIVRNSDARVPFTIKVVDSDEINAFALPGGFFYVNSGLILAADEEAELAGVMAHEIAHVAARHATRQMTRGQIANLATIPLIFVGGGLGYALQSAVSLALPMTFLKFSRGFEAEADYLGLQYMYATGYDPQAFISFFEKVQAKEKKKPGTLAKAFSTHPQTPDRIEKSQEEIARILPARDQYIDDTSEFQTVKSRLAALENRHKVEDQKENRPTLRRTTADNTGSTDSKGTNDDDRPTLKKRDD</sequence>
<keyword evidence="11" id="KW-1185">Reference proteome</keyword>
<dbReference type="STRING" id="204669.Acid345_2567"/>
<evidence type="ECO:0000313" key="11">
    <source>
        <dbReference type="Proteomes" id="UP000002432"/>
    </source>
</evidence>
<dbReference type="EMBL" id="CP000360">
    <property type="protein sequence ID" value="ABF41568.1"/>
    <property type="molecule type" value="Genomic_DNA"/>
</dbReference>
<feature type="region of interest" description="Disordered" evidence="7">
    <location>
        <begin position="348"/>
        <end position="392"/>
    </location>
</feature>
<feature type="compositionally biased region" description="Polar residues" evidence="7">
    <location>
        <begin position="28"/>
        <end position="40"/>
    </location>
</feature>
<dbReference type="CDD" id="cd07333">
    <property type="entry name" value="M48C_bepA_like"/>
    <property type="match status" value="1"/>
</dbReference>
<name>Q1INI2_KORVE</name>
<dbReference type="GO" id="GO:0004222">
    <property type="term" value="F:metalloendopeptidase activity"/>
    <property type="evidence" value="ECO:0007669"/>
    <property type="project" value="InterPro"/>
</dbReference>
<dbReference type="PANTHER" id="PTHR22726">
    <property type="entry name" value="METALLOENDOPEPTIDASE OMA1"/>
    <property type="match status" value="1"/>
</dbReference>
<evidence type="ECO:0000259" key="9">
    <source>
        <dbReference type="Pfam" id="PF01435"/>
    </source>
</evidence>
<accession>Q1INI2</accession>
<feature type="compositionally biased region" description="Basic and acidic residues" evidence="7">
    <location>
        <begin position="84"/>
        <end position="93"/>
    </location>
</feature>
<evidence type="ECO:0000256" key="8">
    <source>
        <dbReference type="SAM" id="SignalP"/>
    </source>
</evidence>
<keyword evidence="3 6" id="KW-0378">Hydrolase</keyword>
<feature type="domain" description="Peptidase M48" evidence="9">
    <location>
        <begin position="140"/>
        <end position="318"/>
    </location>
</feature>
<keyword evidence="8" id="KW-0732">Signal</keyword>
<dbReference type="Gene3D" id="3.30.2010.10">
    <property type="entry name" value="Metalloproteases ('zincins'), catalytic domain"/>
    <property type="match status" value="1"/>
</dbReference>